<dbReference type="EMBL" id="JACGZW010000005">
    <property type="protein sequence ID" value="MBB1154985.1"/>
    <property type="molecule type" value="Genomic_DNA"/>
</dbReference>
<sequence length="59" mass="6429">MPSEFVRELKRGVAAARQALETAGEEESDSHRARLAELREIARHNGVDLDGPDAGETGR</sequence>
<protein>
    <submittedName>
        <fullName evidence="1">Uncharacterized protein</fullName>
    </submittedName>
</protein>
<reference evidence="1 2" key="1">
    <citation type="submission" date="2020-08" db="EMBL/GenBank/DDBJ databases">
        <title>Amycolatopsis sp. nov. DR6-1 isolated from Dendrobium heterocarpum.</title>
        <authorList>
            <person name="Tedsree N."/>
            <person name="Kuncharoen N."/>
            <person name="Likhitwitayawuid K."/>
            <person name="Tanasupawat S."/>
        </authorList>
    </citation>
    <scope>NUCLEOTIDE SEQUENCE [LARGE SCALE GENOMIC DNA]</scope>
    <source>
        <strain evidence="1 2">DR6-1</strain>
    </source>
</reference>
<evidence type="ECO:0000313" key="2">
    <source>
        <dbReference type="Proteomes" id="UP000526734"/>
    </source>
</evidence>
<evidence type="ECO:0000313" key="1">
    <source>
        <dbReference type="EMBL" id="MBB1154985.1"/>
    </source>
</evidence>
<comment type="caution">
    <text evidence="1">The sequence shown here is derived from an EMBL/GenBank/DDBJ whole genome shotgun (WGS) entry which is preliminary data.</text>
</comment>
<name>A0A7W3VXK5_9PSEU</name>
<organism evidence="1 2">
    <name type="scientific">Amycolatopsis dendrobii</name>
    <dbReference type="NCBI Taxonomy" id="2760662"/>
    <lineage>
        <taxon>Bacteria</taxon>
        <taxon>Bacillati</taxon>
        <taxon>Actinomycetota</taxon>
        <taxon>Actinomycetes</taxon>
        <taxon>Pseudonocardiales</taxon>
        <taxon>Pseudonocardiaceae</taxon>
        <taxon>Amycolatopsis</taxon>
    </lineage>
</organism>
<dbReference type="RefSeq" id="WP_182892021.1">
    <property type="nucleotide sequence ID" value="NZ_JACGZW010000005.1"/>
</dbReference>
<keyword evidence="2" id="KW-1185">Reference proteome</keyword>
<dbReference type="Proteomes" id="UP000526734">
    <property type="component" value="Unassembled WGS sequence"/>
</dbReference>
<proteinExistence type="predicted"/>
<dbReference type="AlphaFoldDB" id="A0A7W3VXK5"/>
<accession>A0A7W3VXK5</accession>
<gene>
    <name evidence="1" type="ORF">H4281_17725</name>
</gene>